<evidence type="ECO:0000256" key="4">
    <source>
        <dbReference type="ARBA" id="ARBA00023242"/>
    </source>
</evidence>
<reference evidence="7 8" key="1">
    <citation type="submission" date="2024-08" db="EMBL/GenBank/DDBJ databases">
        <title>Gnathostoma spinigerum genome.</title>
        <authorList>
            <person name="Gonzalez-Bertolin B."/>
            <person name="Monzon S."/>
            <person name="Zaballos A."/>
            <person name="Jimenez P."/>
            <person name="Dekumyoy P."/>
            <person name="Varona S."/>
            <person name="Cuesta I."/>
            <person name="Sumanam S."/>
            <person name="Adisakwattana P."/>
            <person name="Gasser R.B."/>
            <person name="Hernandez-Gonzalez A."/>
            <person name="Young N.D."/>
            <person name="Perteguer M.J."/>
        </authorList>
    </citation>
    <scope>NUCLEOTIDE SEQUENCE [LARGE SCALE GENOMIC DNA]</scope>
    <source>
        <strain evidence="7">AL3</strain>
        <tissue evidence="7">Liver</tissue>
    </source>
</reference>
<dbReference type="Gene3D" id="1.10.10.10">
    <property type="entry name" value="Winged helix-like DNA-binding domain superfamily/Winged helix DNA-binding domain"/>
    <property type="match status" value="1"/>
</dbReference>
<keyword evidence="8" id="KW-1185">Reference proteome</keyword>
<comment type="similarity">
    <text evidence="2">Belongs to the HOP2 family.</text>
</comment>
<keyword evidence="5" id="KW-0469">Meiosis</keyword>
<dbReference type="InterPro" id="IPR010776">
    <property type="entry name" value="Hop2_WH_dom"/>
</dbReference>
<gene>
    <name evidence="7" type="ORF">AB6A40_009547</name>
</gene>
<comment type="caution">
    <text evidence="7">The sequence shown here is derived from an EMBL/GenBank/DDBJ whole genome shotgun (WGS) entry which is preliminary data.</text>
</comment>
<evidence type="ECO:0000313" key="8">
    <source>
        <dbReference type="Proteomes" id="UP001608902"/>
    </source>
</evidence>
<evidence type="ECO:0000256" key="1">
    <source>
        <dbReference type="ARBA" id="ARBA00004123"/>
    </source>
</evidence>
<comment type="subcellular location">
    <subcellularLocation>
        <location evidence="1">Nucleus</location>
    </subcellularLocation>
</comment>
<dbReference type="Proteomes" id="UP001608902">
    <property type="component" value="Unassembled WGS sequence"/>
</dbReference>
<evidence type="ECO:0000256" key="3">
    <source>
        <dbReference type="ARBA" id="ARBA00023172"/>
    </source>
</evidence>
<accession>A0ABD6ESA9</accession>
<dbReference type="PANTHER" id="PTHR15938">
    <property type="entry name" value="TBP-1 INTERACTING PROTEIN"/>
    <property type="match status" value="1"/>
</dbReference>
<dbReference type="GO" id="GO:0051321">
    <property type="term" value="P:meiotic cell cycle"/>
    <property type="evidence" value="ECO:0007669"/>
    <property type="project" value="UniProtKB-KW"/>
</dbReference>
<dbReference type="GO" id="GO:0006310">
    <property type="term" value="P:DNA recombination"/>
    <property type="evidence" value="ECO:0007669"/>
    <property type="project" value="UniProtKB-KW"/>
</dbReference>
<sequence>MSKAALEEKALQEIPAYIVAQNRPYSCIDVWTNLHQQYGKTLVTKCLDTGVERGILCEKTISKQKIYFPNQTLLPKQSEEELIETDKQIETKASLVNSLEDRLKALCAELKIVKSCETTESLQLKQRTLSFEIQTMGKKLAELEQRKVNIDPEKKKQMAIEYDLCMNHLKKRKRLAEHALGTILENCPIEKKKLIDEIGLEIN</sequence>
<evidence type="ECO:0000256" key="5">
    <source>
        <dbReference type="ARBA" id="ARBA00023254"/>
    </source>
</evidence>
<dbReference type="PANTHER" id="PTHR15938:SF0">
    <property type="entry name" value="HOMOLOGOUS-PAIRING PROTEIN 2 HOMOLOG"/>
    <property type="match status" value="1"/>
</dbReference>
<dbReference type="InterPro" id="IPR036388">
    <property type="entry name" value="WH-like_DNA-bd_sf"/>
</dbReference>
<dbReference type="AlphaFoldDB" id="A0ABD6ESA9"/>
<dbReference type="Pfam" id="PF07106">
    <property type="entry name" value="WHD_TBPIP"/>
    <property type="match status" value="1"/>
</dbReference>
<name>A0ABD6ESA9_9BILA</name>
<dbReference type="GO" id="GO:0005634">
    <property type="term" value="C:nucleus"/>
    <property type="evidence" value="ECO:0007669"/>
    <property type="project" value="UniProtKB-SubCell"/>
</dbReference>
<evidence type="ECO:0000256" key="2">
    <source>
        <dbReference type="ARBA" id="ARBA00007922"/>
    </source>
</evidence>
<proteinExistence type="inferred from homology"/>
<feature type="domain" description="Homologous-pairing protein 2 winged helix" evidence="6">
    <location>
        <begin position="11"/>
        <end position="68"/>
    </location>
</feature>
<keyword evidence="3" id="KW-0233">DNA recombination</keyword>
<organism evidence="7 8">
    <name type="scientific">Gnathostoma spinigerum</name>
    <dbReference type="NCBI Taxonomy" id="75299"/>
    <lineage>
        <taxon>Eukaryota</taxon>
        <taxon>Metazoa</taxon>
        <taxon>Ecdysozoa</taxon>
        <taxon>Nematoda</taxon>
        <taxon>Chromadorea</taxon>
        <taxon>Rhabditida</taxon>
        <taxon>Spirurina</taxon>
        <taxon>Gnathostomatomorpha</taxon>
        <taxon>Gnathostomatoidea</taxon>
        <taxon>Gnathostomatidae</taxon>
        <taxon>Gnathostoma</taxon>
    </lineage>
</organism>
<keyword evidence="4" id="KW-0539">Nucleus</keyword>
<protein>
    <recommendedName>
        <fullName evidence="6">Homologous-pairing protein 2 winged helix domain-containing protein</fullName>
    </recommendedName>
</protein>
<evidence type="ECO:0000259" key="6">
    <source>
        <dbReference type="Pfam" id="PF07106"/>
    </source>
</evidence>
<dbReference type="EMBL" id="JBGFUD010010237">
    <property type="protein sequence ID" value="MFH4982838.1"/>
    <property type="molecule type" value="Genomic_DNA"/>
</dbReference>
<evidence type="ECO:0000313" key="7">
    <source>
        <dbReference type="EMBL" id="MFH4982838.1"/>
    </source>
</evidence>